<dbReference type="PROSITE" id="PS50887">
    <property type="entry name" value="GGDEF"/>
    <property type="match status" value="1"/>
</dbReference>
<dbReference type="SMART" id="SM00267">
    <property type="entry name" value="GGDEF"/>
    <property type="match status" value="1"/>
</dbReference>
<dbReference type="Pfam" id="PF00990">
    <property type="entry name" value="GGDEF"/>
    <property type="match status" value="1"/>
</dbReference>
<protein>
    <submittedName>
        <fullName evidence="3">Diguanylate cyclase/phosphodiesterase (GGDEF &amp; EAL domains) with PAS/PAC sensor(S)</fullName>
    </submittedName>
</protein>
<evidence type="ECO:0000313" key="3">
    <source>
        <dbReference type="EMBL" id="VAW52806.1"/>
    </source>
</evidence>
<dbReference type="InterPro" id="IPR000160">
    <property type="entry name" value="GGDEF_dom"/>
</dbReference>
<name>A0A3B0X7R6_9ZZZZ</name>
<dbReference type="NCBIfam" id="TIGR00254">
    <property type="entry name" value="GGDEF"/>
    <property type="match status" value="1"/>
</dbReference>
<keyword evidence="1" id="KW-0472">Membrane</keyword>
<dbReference type="EMBL" id="UOFE01000030">
    <property type="protein sequence ID" value="VAW52806.1"/>
    <property type="molecule type" value="Genomic_DNA"/>
</dbReference>
<dbReference type="CDD" id="cd01949">
    <property type="entry name" value="GGDEF"/>
    <property type="match status" value="1"/>
</dbReference>
<feature type="transmembrane region" description="Helical" evidence="1">
    <location>
        <begin position="107"/>
        <end position="123"/>
    </location>
</feature>
<keyword evidence="1" id="KW-1133">Transmembrane helix</keyword>
<feature type="domain" description="GGDEF" evidence="2">
    <location>
        <begin position="235"/>
        <end position="367"/>
    </location>
</feature>
<dbReference type="FunFam" id="3.30.70.270:FF:000001">
    <property type="entry name" value="Diguanylate cyclase domain protein"/>
    <property type="match status" value="1"/>
</dbReference>
<proteinExistence type="predicted"/>
<reference evidence="3" key="1">
    <citation type="submission" date="2018-06" db="EMBL/GenBank/DDBJ databases">
        <authorList>
            <person name="Zhirakovskaya E."/>
        </authorList>
    </citation>
    <scope>NUCLEOTIDE SEQUENCE</scope>
</reference>
<feature type="transmembrane region" description="Helical" evidence="1">
    <location>
        <begin position="160"/>
        <end position="178"/>
    </location>
</feature>
<feature type="transmembrane region" description="Helical" evidence="1">
    <location>
        <begin position="21"/>
        <end position="38"/>
    </location>
</feature>
<dbReference type="InterPro" id="IPR050469">
    <property type="entry name" value="Diguanylate_Cyclase"/>
</dbReference>
<evidence type="ECO:0000259" key="2">
    <source>
        <dbReference type="PROSITE" id="PS50887"/>
    </source>
</evidence>
<feature type="transmembrane region" description="Helical" evidence="1">
    <location>
        <begin position="128"/>
        <end position="148"/>
    </location>
</feature>
<gene>
    <name evidence="3" type="ORF">MNBD_GAMMA05-568</name>
</gene>
<dbReference type="GO" id="GO:0052621">
    <property type="term" value="F:diguanylate cyclase activity"/>
    <property type="evidence" value="ECO:0007669"/>
    <property type="project" value="TreeGrafter"/>
</dbReference>
<dbReference type="AlphaFoldDB" id="A0A3B0X7R6"/>
<feature type="transmembrane region" description="Helical" evidence="1">
    <location>
        <begin position="50"/>
        <end position="69"/>
    </location>
</feature>
<dbReference type="InterPro" id="IPR029787">
    <property type="entry name" value="Nucleotide_cyclase"/>
</dbReference>
<organism evidence="3">
    <name type="scientific">hydrothermal vent metagenome</name>
    <dbReference type="NCBI Taxonomy" id="652676"/>
    <lineage>
        <taxon>unclassified sequences</taxon>
        <taxon>metagenomes</taxon>
        <taxon>ecological metagenomes</taxon>
    </lineage>
</organism>
<dbReference type="PANTHER" id="PTHR45138:SF9">
    <property type="entry name" value="DIGUANYLATE CYCLASE DGCM-RELATED"/>
    <property type="match status" value="1"/>
</dbReference>
<dbReference type="Gene3D" id="3.30.70.270">
    <property type="match status" value="1"/>
</dbReference>
<evidence type="ECO:0000256" key="1">
    <source>
        <dbReference type="SAM" id="Phobius"/>
    </source>
</evidence>
<accession>A0A3B0X7R6</accession>
<dbReference type="PANTHER" id="PTHR45138">
    <property type="entry name" value="REGULATORY COMPONENTS OF SENSORY TRANSDUCTION SYSTEM"/>
    <property type="match status" value="1"/>
</dbReference>
<dbReference type="SUPFAM" id="SSF55073">
    <property type="entry name" value="Nucleotide cyclase"/>
    <property type="match status" value="1"/>
</dbReference>
<sequence length="372" mass="43233">MTTYSLLLGSDPKQSLRLFRHLSAAVSLLAFTIISFFFDYNNLYSVEKETFHNVLYFYWTGVFVFTLLIRTGLNKHYYDPSLTVPQMIWGTSFLLTITYLLNDWRGLMLMAYFGMLSFGYFKLRFREFLSVSLYAILGYGLIILYIFVYEQERININLELLQLLAFTTTITVMLYTGSSIHRLRERTKQQTIELKEALDINQRLATTDELTGLFNRRHFMEKLTQQKALSERNNSDFVICFCDLDRFKHTNDTFGHYTGDLVLQKFSEILKSSIREVDIAARFGGEEFVCLLVDTDLENAKKVTERIRATLETYNFNDIAPSLNATVSIGIANFKQFNTIQETLMCADNRMYQAKDLGRNRVVFSDESEEAA</sequence>
<keyword evidence="1" id="KW-0812">Transmembrane</keyword>
<dbReference type="InterPro" id="IPR043128">
    <property type="entry name" value="Rev_trsase/Diguanyl_cyclase"/>
</dbReference>